<evidence type="ECO:0000256" key="4">
    <source>
        <dbReference type="ARBA" id="ARBA00022801"/>
    </source>
</evidence>
<proteinExistence type="inferred from homology"/>
<evidence type="ECO:0000256" key="5">
    <source>
        <dbReference type="ARBA" id="ARBA00023200"/>
    </source>
</evidence>
<gene>
    <name evidence="8" type="ORF">Q4568_23670</name>
</gene>
<organism evidence="8 9">
    <name type="scientific">Photobacterium sanguinicancri</name>
    <dbReference type="NCBI Taxonomy" id="875932"/>
    <lineage>
        <taxon>Bacteria</taxon>
        <taxon>Pseudomonadati</taxon>
        <taxon>Pseudomonadota</taxon>
        <taxon>Gammaproteobacteria</taxon>
        <taxon>Vibrionales</taxon>
        <taxon>Vibrionaceae</taxon>
        <taxon>Photobacterium</taxon>
    </lineage>
</organism>
<evidence type="ECO:0000256" key="6">
    <source>
        <dbReference type="ARBA" id="ARBA00023295"/>
    </source>
</evidence>
<dbReference type="HAMAP" id="MF_04110">
    <property type="entry name" value="ENDOLYSIN_T4"/>
    <property type="match status" value="1"/>
</dbReference>
<keyword evidence="3 7" id="KW-0081">Bacteriolytic enzyme</keyword>
<dbReference type="EC" id="3.2.1.17" evidence="7"/>
<dbReference type="RefSeq" id="WP_303502308.1">
    <property type="nucleotide sequence ID" value="NZ_JAUOPU010000074.1"/>
</dbReference>
<comment type="caution">
    <text evidence="8">The sequence shown here is derived from an EMBL/GenBank/DDBJ whole genome shotgun (WGS) entry which is preliminary data.</text>
</comment>
<accession>A0AAW7YDA2</accession>
<protein>
    <recommendedName>
        <fullName evidence="7">Lysozyme</fullName>
        <ecNumber evidence="7">3.2.1.17</ecNumber>
    </recommendedName>
</protein>
<name>A0AAW7YDA2_9GAMM</name>
<dbReference type="Proteomes" id="UP001170624">
    <property type="component" value="Unassembled WGS sequence"/>
</dbReference>
<dbReference type="InterPro" id="IPR023347">
    <property type="entry name" value="Lysozyme_dom_sf"/>
</dbReference>
<evidence type="ECO:0000256" key="7">
    <source>
        <dbReference type="RuleBase" id="RU003788"/>
    </source>
</evidence>
<evidence type="ECO:0000313" key="9">
    <source>
        <dbReference type="Proteomes" id="UP001170624"/>
    </source>
</evidence>
<dbReference type="GO" id="GO:0009253">
    <property type="term" value="P:peptidoglycan catabolic process"/>
    <property type="evidence" value="ECO:0007669"/>
    <property type="project" value="InterPro"/>
</dbReference>
<dbReference type="GO" id="GO:0016998">
    <property type="term" value="P:cell wall macromolecule catabolic process"/>
    <property type="evidence" value="ECO:0007669"/>
    <property type="project" value="InterPro"/>
</dbReference>
<evidence type="ECO:0000256" key="2">
    <source>
        <dbReference type="ARBA" id="ARBA00022529"/>
    </source>
</evidence>
<dbReference type="GO" id="GO:0003796">
    <property type="term" value="F:lysozyme activity"/>
    <property type="evidence" value="ECO:0007669"/>
    <property type="project" value="UniProtKB-EC"/>
</dbReference>
<dbReference type="Pfam" id="PF00959">
    <property type="entry name" value="Phage_lysozyme"/>
    <property type="match status" value="1"/>
</dbReference>
<dbReference type="InterPro" id="IPR033907">
    <property type="entry name" value="Endolysin_autolysin"/>
</dbReference>
<dbReference type="SUPFAM" id="SSF53955">
    <property type="entry name" value="Lysozyme-like"/>
    <property type="match status" value="1"/>
</dbReference>
<dbReference type="InterPro" id="IPR034690">
    <property type="entry name" value="Endolysin_T4_type"/>
</dbReference>
<keyword evidence="4 7" id="KW-0378">Hydrolase</keyword>
<dbReference type="InterPro" id="IPR023346">
    <property type="entry name" value="Lysozyme-like_dom_sf"/>
</dbReference>
<keyword evidence="6 7" id="KW-0326">Glycosidase</keyword>
<dbReference type="CDD" id="cd00737">
    <property type="entry name" value="lyz_endolysin_autolysin"/>
    <property type="match status" value="1"/>
</dbReference>
<dbReference type="InterPro" id="IPR002196">
    <property type="entry name" value="Glyco_hydro_24"/>
</dbReference>
<comment type="similarity">
    <text evidence="7">Belongs to the glycosyl hydrolase 24 family.</text>
</comment>
<dbReference type="Gene3D" id="1.10.530.40">
    <property type="match status" value="1"/>
</dbReference>
<evidence type="ECO:0000256" key="3">
    <source>
        <dbReference type="ARBA" id="ARBA00022638"/>
    </source>
</evidence>
<dbReference type="PANTHER" id="PTHR38107:SF3">
    <property type="entry name" value="LYSOZYME RRRD-RELATED"/>
    <property type="match status" value="1"/>
</dbReference>
<dbReference type="EMBL" id="JAUOPU010000074">
    <property type="protein sequence ID" value="MDO6545534.1"/>
    <property type="molecule type" value="Genomic_DNA"/>
</dbReference>
<dbReference type="AlphaFoldDB" id="A0AAW7YDA2"/>
<reference evidence="8" key="1">
    <citation type="submission" date="2023-07" db="EMBL/GenBank/DDBJ databases">
        <title>Genome content predicts the carbon catabolic preferences of heterotrophic bacteria.</title>
        <authorList>
            <person name="Gralka M."/>
        </authorList>
    </citation>
    <scope>NUCLEOTIDE SEQUENCE</scope>
    <source>
        <strain evidence="8">G2M05</strain>
    </source>
</reference>
<evidence type="ECO:0000313" key="8">
    <source>
        <dbReference type="EMBL" id="MDO6545534.1"/>
    </source>
</evidence>
<evidence type="ECO:0000256" key="1">
    <source>
        <dbReference type="ARBA" id="ARBA00000632"/>
    </source>
</evidence>
<sequence length="254" mass="28730">MKKINGSVGQKGTNVPSDVKLIKTLLNRVKYKSTENKLIVTGQVGNNLIDRIKLFQKDFVKINNPNGLIEPGDKTFKKLNESSDEVKIGTHLTFSTKGINLLQDVEQLELKPYDDHTGEEVSEWVDGATIGYGHYILKNEWDLYKDGITKIQSVALFKKDLQPFITTVKTKVRSDITQNEFDALVILAFNIGVGGFSSSSVLKLVNSPLANTPYQSIEDAWKAWNKSEGKIMNGLIKRRQCEWDIYSKAVYKRW</sequence>
<keyword evidence="5" id="KW-1035">Host cytoplasm</keyword>
<comment type="catalytic activity">
    <reaction evidence="1 7">
        <text>Hydrolysis of (1-&gt;4)-beta-linkages between N-acetylmuramic acid and N-acetyl-D-glucosamine residues in a peptidoglycan and between N-acetyl-D-glucosamine residues in chitodextrins.</text>
        <dbReference type="EC" id="3.2.1.17"/>
    </reaction>
</comment>
<dbReference type="InterPro" id="IPR051018">
    <property type="entry name" value="Bacteriophage_GH24"/>
</dbReference>
<keyword evidence="2 7" id="KW-0929">Antimicrobial</keyword>
<dbReference type="GO" id="GO:0031640">
    <property type="term" value="P:killing of cells of another organism"/>
    <property type="evidence" value="ECO:0007669"/>
    <property type="project" value="UniProtKB-KW"/>
</dbReference>
<dbReference type="PANTHER" id="PTHR38107">
    <property type="match status" value="1"/>
</dbReference>
<dbReference type="GO" id="GO:0042742">
    <property type="term" value="P:defense response to bacterium"/>
    <property type="evidence" value="ECO:0007669"/>
    <property type="project" value="UniProtKB-KW"/>
</dbReference>